<protein>
    <recommendedName>
        <fullName evidence="1">Retrovirus-related Pol polyprotein from transposon TNT 1-94-like beta-barrel domain-containing protein</fullName>
    </recommendedName>
</protein>
<reference evidence="2" key="1">
    <citation type="journal article" date="2022" name="Int. J. Mol. Sci.">
        <title>Draft Genome of Tanacetum Coccineum: Genomic Comparison of Closely Related Tanacetum-Family Plants.</title>
        <authorList>
            <person name="Yamashiro T."/>
            <person name="Shiraishi A."/>
            <person name="Nakayama K."/>
            <person name="Satake H."/>
        </authorList>
    </citation>
    <scope>NUCLEOTIDE SEQUENCE</scope>
</reference>
<dbReference type="InterPro" id="IPR054722">
    <property type="entry name" value="PolX-like_BBD"/>
</dbReference>
<keyword evidence="3" id="KW-1185">Reference proteome</keyword>
<evidence type="ECO:0000259" key="1">
    <source>
        <dbReference type="Pfam" id="PF22936"/>
    </source>
</evidence>
<dbReference type="Pfam" id="PF22936">
    <property type="entry name" value="Pol_BBD"/>
    <property type="match status" value="1"/>
</dbReference>
<dbReference type="Proteomes" id="UP001151760">
    <property type="component" value="Unassembled WGS sequence"/>
</dbReference>
<dbReference type="EMBL" id="BQNB010013484">
    <property type="protein sequence ID" value="GJT16557.1"/>
    <property type="molecule type" value="Genomic_DNA"/>
</dbReference>
<name>A0ABQ5BRY1_9ASTR</name>
<organism evidence="2 3">
    <name type="scientific">Tanacetum coccineum</name>
    <dbReference type="NCBI Taxonomy" id="301880"/>
    <lineage>
        <taxon>Eukaryota</taxon>
        <taxon>Viridiplantae</taxon>
        <taxon>Streptophyta</taxon>
        <taxon>Embryophyta</taxon>
        <taxon>Tracheophyta</taxon>
        <taxon>Spermatophyta</taxon>
        <taxon>Magnoliopsida</taxon>
        <taxon>eudicotyledons</taxon>
        <taxon>Gunneridae</taxon>
        <taxon>Pentapetalae</taxon>
        <taxon>asterids</taxon>
        <taxon>campanulids</taxon>
        <taxon>Asterales</taxon>
        <taxon>Asteraceae</taxon>
        <taxon>Asteroideae</taxon>
        <taxon>Anthemideae</taxon>
        <taxon>Anthemidinae</taxon>
        <taxon>Tanacetum</taxon>
    </lineage>
</organism>
<proteinExistence type="predicted"/>
<dbReference type="PANTHER" id="PTHR47592:SF27">
    <property type="entry name" value="OS08G0421700 PROTEIN"/>
    <property type="match status" value="1"/>
</dbReference>
<comment type="caution">
    <text evidence="2">The sequence shown here is derived from an EMBL/GenBank/DDBJ whole genome shotgun (WGS) entry which is preliminary data.</text>
</comment>
<reference evidence="2" key="2">
    <citation type="submission" date="2022-01" db="EMBL/GenBank/DDBJ databases">
        <authorList>
            <person name="Yamashiro T."/>
            <person name="Shiraishi A."/>
            <person name="Satake H."/>
            <person name="Nakayama K."/>
        </authorList>
    </citation>
    <scope>NUCLEOTIDE SEQUENCE</scope>
</reference>
<evidence type="ECO:0000313" key="3">
    <source>
        <dbReference type="Proteomes" id="UP001151760"/>
    </source>
</evidence>
<feature type="domain" description="Retrovirus-related Pol polyprotein from transposon TNT 1-94-like beta-barrel" evidence="1">
    <location>
        <begin position="196"/>
        <end position="231"/>
    </location>
</feature>
<accession>A0ABQ5BRY1</accession>
<evidence type="ECO:0000313" key="2">
    <source>
        <dbReference type="EMBL" id="GJT16557.1"/>
    </source>
</evidence>
<dbReference type="PANTHER" id="PTHR47592">
    <property type="entry name" value="PBF68 PROTEIN"/>
    <property type="match status" value="1"/>
</dbReference>
<sequence>MVKRKMTGTKFDIEKFDGKNDFALWQKKLYTFHMHPGKSQSEHIDEFHKLVGDLAAIDAAISDKDQALLLLTSLPSSYDNFVENLLYGRDTIKLEDVVVTLNSRELQKMMEAKGDGGEGFYVSERSGQRDMEQGTYSTWSKSQGRSSGLKCYICQSEENLKRDCPRYNHKKSQGFVRNDQVSGYGAMGNAVYGETCKVQVQMRDGSSFVLDNVRYIPELRRNLISMGTLEKEFTVKMQSGKIKVKKGSLMVLSGTRRSNCVYTLDGQVVTRNTLKGKKQLGEYQIGWKIKTGNVLDSRNQRSTQQRIKSGVTKHLGVAGIQQQNGLVNETNVTLFAKKAKQECRIDYGPWITIELTRIASLAIRDRDICASFVRTISAQPNFSCASLPANVAF</sequence>
<dbReference type="Pfam" id="PF14223">
    <property type="entry name" value="Retrotran_gag_2"/>
    <property type="match status" value="1"/>
</dbReference>
<gene>
    <name evidence="2" type="ORF">Tco_0875263</name>
</gene>